<dbReference type="InterPro" id="IPR036388">
    <property type="entry name" value="WH-like_DNA-bd_sf"/>
</dbReference>
<evidence type="ECO:0000256" key="1">
    <source>
        <dbReference type="ARBA" id="ARBA00009437"/>
    </source>
</evidence>
<evidence type="ECO:0000313" key="6">
    <source>
        <dbReference type="EMBL" id="GAX00383.1"/>
    </source>
</evidence>
<dbReference type="GO" id="GO:0005829">
    <property type="term" value="C:cytosol"/>
    <property type="evidence" value="ECO:0007669"/>
    <property type="project" value="TreeGrafter"/>
</dbReference>
<dbReference type="PANTHER" id="PTHR30419">
    <property type="entry name" value="HTH-TYPE TRANSCRIPTIONAL REGULATOR YBHD"/>
    <property type="match status" value="1"/>
</dbReference>
<dbReference type="EMBL" id="BCMG01000002">
    <property type="protein sequence ID" value="GAX00383.1"/>
    <property type="molecule type" value="Genomic_DNA"/>
</dbReference>
<keyword evidence="3" id="KW-0238">DNA-binding</keyword>
<keyword evidence="7" id="KW-1185">Reference proteome</keyword>
<dbReference type="Pfam" id="PF03466">
    <property type="entry name" value="LysR_substrate"/>
    <property type="match status" value="1"/>
</dbReference>
<dbReference type="PROSITE" id="PS50931">
    <property type="entry name" value="HTH_LYSR"/>
    <property type="match status" value="1"/>
</dbReference>
<dbReference type="SUPFAM" id="SSF53850">
    <property type="entry name" value="Periplasmic binding protein-like II"/>
    <property type="match status" value="1"/>
</dbReference>
<evidence type="ECO:0000256" key="3">
    <source>
        <dbReference type="ARBA" id="ARBA00023125"/>
    </source>
</evidence>
<protein>
    <submittedName>
        <fullName evidence="6">Malolactic regulator</fullName>
    </submittedName>
</protein>
<sequence length="292" mass="32884">MNVRDLEYFIKLADIKNFSKVAASFNVSQPTITFALQRLEKSFGAGLMIRHRAHGDLSLTDSGQQLLVHAKTIVDEYQLAQRELTEKQQGRLAMGLPPIIENTYFPQIAKRLKRVGLLNKLYTLEEGSMTTLQALQAGNIDVALLATIQPITDEKLVVEPFDQQPFAIYVSKKHPLAQRSGVSFAELKPESFVLFKQGFVHNQAFNQLARQNHFRPKVAFRSNGIQSLLNLITDDIGIGFLALTTPVNDGVVRVPLLDDPQPAFTTSLVYRRSHVFNPLQQRMLNVMRDSLQ</sequence>
<evidence type="ECO:0000256" key="4">
    <source>
        <dbReference type="ARBA" id="ARBA00023163"/>
    </source>
</evidence>
<dbReference type="PANTHER" id="PTHR30419:SF8">
    <property type="entry name" value="NITROGEN ASSIMILATION TRANSCRIPTIONAL ACTIVATOR-RELATED"/>
    <property type="match status" value="1"/>
</dbReference>
<dbReference type="AlphaFoldDB" id="A0A1Z5IF63"/>
<dbReference type="InterPro" id="IPR005119">
    <property type="entry name" value="LysR_subst-bd"/>
</dbReference>
<evidence type="ECO:0000313" key="7">
    <source>
        <dbReference type="Proteomes" id="UP000198402"/>
    </source>
</evidence>
<dbReference type="GO" id="GO:0003700">
    <property type="term" value="F:DNA-binding transcription factor activity"/>
    <property type="evidence" value="ECO:0007669"/>
    <property type="project" value="InterPro"/>
</dbReference>
<dbReference type="STRING" id="1302250.GCA_001313225_01560"/>
<dbReference type="InterPro" id="IPR036390">
    <property type="entry name" value="WH_DNA-bd_sf"/>
</dbReference>
<evidence type="ECO:0000259" key="5">
    <source>
        <dbReference type="PROSITE" id="PS50931"/>
    </source>
</evidence>
<dbReference type="InterPro" id="IPR050950">
    <property type="entry name" value="HTH-type_LysR_regulators"/>
</dbReference>
<comment type="similarity">
    <text evidence="1">Belongs to the LysR transcriptional regulatory family.</text>
</comment>
<reference evidence="6 7" key="1">
    <citation type="submission" date="2015-11" db="EMBL/GenBank/DDBJ databases">
        <title>Draft genome sequences of new species of the genus Lactobacillus isolated from orchardgrass silage.</title>
        <authorList>
            <person name="Tohno M."/>
            <person name="Tanizawa Y."/>
            <person name="Arita M."/>
        </authorList>
    </citation>
    <scope>NUCLEOTIDE SEQUENCE [LARGE SCALE GENOMIC DNA]</scope>
    <source>
        <strain evidence="6 7">IWT126</strain>
    </source>
</reference>
<feature type="domain" description="HTH lysR-type" evidence="5">
    <location>
        <begin position="1"/>
        <end position="58"/>
    </location>
</feature>
<dbReference type="RefSeq" id="WP_089136155.1">
    <property type="nucleotide sequence ID" value="NZ_BCMG01000002.1"/>
</dbReference>
<dbReference type="SUPFAM" id="SSF46785">
    <property type="entry name" value="Winged helix' DNA-binding domain"/>
    <property type="match status" value="1"/>
</dbReference>
<dbReference type="Pfam" id="PF00126">
    <property type="entry name" value="HTH_1"/>
    <property type="match status" value="1"/>
</dbReference>
<keyword evidence="2" id="KW-0805">Transcription regulation</keyword>
<gene>
    <name evidence="6" type="primary">mleR_1</name>
    <name evidence="6" type="ORF">IWT126_00397</name>
</gene>
<keyword evidence="4" id="KW-0804">Transcription</keyword>
<organism evidence="6 7">
    <name type="scientific">Secundilactobacillus silagei JCM 19001</name>
    <dbReference type="NCBI Taxonomy" id="1302250"/>
    <lineage>
        <taxon>Bacteria</taxon>
        <taxon>Bacillati</taxon>
        <taxon>Bacillota</taxon>
        <taxon>Bacilli</taxon>
        <taxon>Lactobacillales</taxon>
        <taxon>Lactobacillaceae</taxon>
        <taxon>Secundilactobacillus</taxon>
    </lineage>
</organism>
<dbReference type="Gene3D" id="1.10.10.10">
    <property type="entry name" value="Winged helix-like DNA-binding domain superfamily/Winged helix DNA-binding domain"/>
    <property type="match status" value="1"/>
</dbReference>
<dbReference type="PRINTS" id="PR00039">
    <property type="entry name" value="HTHLYSR"/>
</dbReference>
<dbReference type="GO" id="GO:0003677">
    <property type="term" value="F:DNA binding"/>
    <property type="evidence" value="ECO:0007669"/>
    <property type="project" value="UniProtKB-KW"/>
</dbReference>
<accession>A0A1Z5IF63</accession>
<comment type="caution">
    <text evidence="6">The sequence shown here is derived from an EMBL/GenBank/DDBJ whole genome shotgun (WGS) entry which is preliminary data.</text>
</comment>
<dbReference type="Gene3D" id="3.40.190.10">
    <property type="entry name" value="Periplasmic binding protein-like II"/>
    <property type="match status" value="2"/>
</dbReference>
<dbReference type="OrthoDB" id="9803735at2"/>
<evidence type="ECO:0000256" key="2">
    <source>
        <dbReference type="ARBA" id="ARBA00023015"/>
    </source>
</evidence>
<proteinExistence type="inferred from homology"/>
<dbReference type="Proteomes" id="UP000198402">
    <property type="component" value="Unassembled WGS sequence"/>
</dbReference>
<name>A0A1Z5IF63_9LACO</name>
<dbReference type="InterPro" id="IPR000847">
    <property type="entry name" value="LysR_HTH_N"/>
</dbReference>